<dbReference type="AlphaFoldDB" id="A0A1G8V7N1"/>
<sequence>MELDSNNHSVFSMYYHLVLVIKYRRKVITPSVSDYARDVFLRISANYNITLIEWNEDRDHIHILFKAQPNTDLSKFINAYKSASSRLFKKNFPEVKQKLWKEMVWSRSFCLLTAGGAPIGIIKKYIENQGEVR</sequence>
<dbReference type="RefSeq" id="WP_091264090.1">
    <property type="nucleotide sequence ID" value="NZ_FNFK01000001.1"/>
</dbReference>
<organism evidence="2 3">
    <name type="scientific">Alkalibacterium thalassium</name>
    <dbReference type="NCBI Taxonomy" id="426701"/>
    <lineage>
        <taxon>Bacteria</taxon>
        <taxon>Bacillati</taxon>
        <taxon>Bacillota</taxon>
        <taxon>Bacilli</taxon>
        <taxon>Lactobacillales</taxon>
        <taxon>Carnobacteriaceae</taxon>
        <taxon>Alkalibacterium</taxon>
    </lineage>
</organism>
<evidence type="ECO:0000313" key="3">
    <source>
        <dbReference type="Proteomes" id="UP000199433"/>
    </source>
</evidence>
<dbReference type="Proteomes" id="UP000199433">
    <property type="component" value="Unassembled WGS sequence"/>
</dbReference>
<dbReference type="EMBL" id="FNFK01000001">
    <property type="protein sequence ID" value="SDJ61979.1"/>
    <property type="molecule type" value="Genomic_DNA"/>
</dbReference>
<protein>
    <submittedName>
        <fullName evidence="2">Putative transposase</fullName>
    </submittedName>
</protein>
<dbReference type="InterPro" id="IPR036515">
    <property type="entry name" value="Transposase_17_sf"/>
</dbReference>
<dbReference type="Gene3D" id="3.30.70.1290">
    <property type="entry name" value="Transposase IS200-like"/>
    <property type="match status" value="1"/>
</dbReference>
<reference evidence="3" key="1">
    <citation type="submission" date="2016-10" db="EMBL/GenBank/DDBJ databases">
        <authorList>
            <person name="Varghese N."/>
            <person name="Submissions S."/>
        </authorList>
    </citation>
    <scope>NUCLEOTIDE SEQUENCE [LARGE SCALE GENOMIC DNA]</scope>
    <source>
        <strain evidence="3">DSM 19181</strain>
    </source>
</reference>
<dbReference type="Pfam" id="PF01797">
    <property type="entry name" value="Y1_Tnp"/>
    <property type="match status" value="1"/>
</dbReference>
<evidence type="ECO:0000313" key="2">
    <source>
        <dbReference type="EMBL" id="SDJ61979.1"/>
    </source>
</evidence>
<dbReference type="GO" id="GO:0006313">
    <property type="term" value="P:DNA transposition"/>
    <property type="evidence" value="ECO:0007669"/>
    <property type="project" value="InterPro"/>
</dbReference>
<dbReference type="PANTHER" id="PTHR33360">
    <property type="entry name" value="TRANSPOSASE FOR INSERTION SEQUENCE ELEMENT IS200"/>
    <property type="match status" value="1"/>
</dbReference>
<dbReference type="NCBIfam" id="NF033573">
    <property type="entry name" value="transpos_IS200"/>
    <property type="match status" value="1"/>
</dbReference>
<name>A0A1G8V7N1_9LACT</name>
<dbReference type="SMART" id="SM01321">
    <property type="entry name" value="Y1_Tnp"/>
    <property type="match status" value="1"/>
</dbReference>
<feature type="domain" description="Transposase IS200-like" evidence="1">
    <location>
        <begin position="10"/>
        <end position="129"/>
    </location>
</feature>
<dbReference type="SUPFAM" id="SSF143422">
    <property type="entry name" value="Transposase IS200-like"/>
    <property type="match status" value="1"/>
</dbReference>
<dbReference type="OrthoDB" id="2225978at2"/>
<accession>A0A1G8V7N1</accession>
<evidence type="ECO:0000259" key="1">
    <source>
        <dbReference type="SMART" id="SM01321"/>
    </source>
</evidence>
<keyword evidence="3" id="KW-1185">Reference proteome</keyword>
<proteinExistence type="predicted"/>
<dbReference type="STRING" id="426701.SAMN04488098_100175"/>
<gene>
    <name evidence="2" type="ORF">SAMN04488098_100175</name>
</gene>
<dbReference type="PANTHER" id="PTHR33360:SF4">
    <property type="entry name" value="TRANSPOSASE IS200-LIKE PROTEIN"/>
    <property type="match status" value="1"/>
</dbReference>
<dbReference type="GO" id="GO:0004803">
    <property type="term" value="F:transposase activity"/>
    <property type="evidence" value="ECO:0007669"/>
    <property type="project" value="InterPro"/>
</dbReference>
<dbReference type="InterPro" id="IPR002686">
    <property type="entry name" value="Transposase_17"/>
</dbReference>
<dbReference type="GO" id="GO:0003677">
    <property type="term" value="F:DNA binding"/>
    <property type="evidence" value="ECO:0007669"/>
    <property type="project" value="InterPro"/>
</dbReference>